<feature type="region of interest" description="Disordered" evidence="1">
    <location>
        <begin position="32"/>
        <end position="55"/>
    </location>
</feature>
<keyword evidence="3" id="KW-1185">Reference proteome</keyword>
<dbReference type="RefSeq" id="WP_380687315.1">
    <property type="nucleotide sequence ID" value="NZ_JBHRSS010000003.1"/>
</dbReference>
<comment type="caution">
    <text evidence="2">The sequence shown here is derived from an EMBL/GenBank/DDBJ whole genome shotgun (WGS) entry which is preliminary data.</text>
</comment>
<dbReference type="Proteomes" id="UP001595462">
    <property type="component" value="Unassembled WGS sequence"/>
</dbReference>
<sequence length="55" mass="5985">MRQLGIIEQISIDGVIQASGGPDEEADYAHGGWTVPHFDPAVSETRDDRRTGECT</sequence>
<feature type="compositionally biased region" description="Basic and acidic residues" evidence="1">
    <location>
        <begin position="44"/>
        <end position="55"/>
    </location>
</feature>
<dbReference type="EMBL" id="JBHRSS010000003">
    <property type="protein sequence ID" value="MFC3103361.1"/>
    <property type="molecule type" value="Genomic_DNA"/>
</dbReference>
<accession>A0ABV7EN96</accession>
<evidence type="ECO:0000256" key="1">
    <source>
        <dbReference type="SAM" id="MobiDB-lite"/>
    </source>
</evidence>
<protein>
    <submittedName>
        <fullName evidence="2">Uncharacterized protein</fullName>
    </submittedName>
</protein>
<evidence type="ECO:0000313" key="2">
    <source>
        <dbReference type="EMBL" id="MFC3103361.1"/>
    </source>
</evidence>
<organism evidence="2 3">
    <name type="scientific">Salinisphaera aquimarina</name>
    <dbReference type="NCBI Taxonomy" id="2094031"/>
    <lineage>
        <taxon>Bacteria</taxon>
        <taxon>Pseudomonadati</taxon>
        <taxon>Pseudomonadota</taxon>
        <taxon>Gammaproteobacteria</taxon>
        <taxon>Salinisphaerales</taxon>
        <taxon>Salinisphaeraceae</taxon>
        <taxon>Salinisphaera</taxon>
    </lineage>
</organism>
<gene>
    <name evidence="2" type="ORF">ACFOSU_05580</name>
</gene>
<evidence type="ECO:0000313" key="3">
    <source>
        <dbReference type="Proteomes" id="UP001595462"/>
    </source>
</evidence>
<name>A0ABV7EN96_9GAMM</name>
<reference evidence="3" key="1">
    <citation type="journal article" date="2019" name="Int. J. Syst. Evol. Microbiol.">
        <title>The Global Catalogue of Microorganisms (GCM) 10K type strain sequencing project: providing services to taxonomists for standard genome sequencing and annotation.</title>
        <authorList>
            <consortium name="The Broad Institute Genomics Platform"/>
            <consortium name="The Broad Institute Genome Sequencing Center for Infectious Disease"/>
            <person name="Wu L."/>
            <person name="Ma J."/>
        </authorList>
    </citation>
    <scope>NUCLEOTIDE SEQUENCE [LARGE SCALE GENOMIC DNA]</scope>
    <source>
        <strain evidence="3">KCTC 52640</strain>
    </source>
</reference>
<proteinExistence type="predicted"/>